<dbReference type="Pfam" id="PF13569">
    <property type="entry name" value="DUF4132"/>
    <property type="match status" value="1"/>
</dbReference>
<keyword evidence="3" id="KW-1185">Reference proteome</keyword>
<reference evidence="2 3" key="1">
    <citation type="submission" date="2019-12" db="EMBL/GenBank/DDBJ databases">
        <title>Whole genome shotgun sequence of Streptomyces hygroscopicus subsp. glebosus NBRC 13786.</title>
        <authorList>
            <person name="Ichikawa N."/>
            <person name="Kimura A."/>
            <person name="Kitahashi Y."/>
            <person name="Komaki H."/>
            <person name="Tamura T."/>
        </authorList>
    </citation>
    <scope>NUCLEOTIDE SEQUENCE [LARGE SCALE GENOMIC DNA]</scope>
    <source>
        <strain evidence="2 3">NBRC 13786</strain>
    </source>
</reference>
<dbReference type="EMBL" id="BLIO01000001">
    <property type="protein sequence ID" value="GFE19389.1"/>
    <property type="molecule type" value="Genomic_DNA"/>
</dbReference>
<dbReference type="Proteomes" id="UP000430079">
    <property type="component" value="Unassembled WGS sequence"/>
</dbReference>
<evidence type="ECO:0000313" key="2">
    <source>
        <dbReference type="EMBL" id="GFE19389.1"/>
    </source>
</evidence>
<comment type="caution">
    <text evidence="2">The sequence shown here is derived from an EMBL/GenBank/DDBJ whole genome shotgun (WGS) entry which is preliminary data.</text>
</comment>
<accession>A0A640T6M3</accession>
<proteinExistence type="predicted"/>
<sequence length="755" mass="82397">MDELSPHAARLRAAMTGPQPDADWSGGLWSACAQLTSEELGALLPAAFRTLRDEQAPEYARRVAREVTWAKVQPSFTAAALTELYAELAASPRPTDVRYAAGALLRCAEPWDREVLAEQAALLVRVAGPRAEQVDDAALAVAAVAGPVVEEELAARLRVLYADSPLRLAELEVMLTTGVRDRALLAEDRRYGPMTGEWPLLPDADAEPSDARYAELAHRTLRTAADHLAALHAGRIPYAADKAFTPADTETLRRAARLALRRDEPWAEEVFATLLPQLAVAPTSAKTLPSQSACIALAQAVEAYPTPEAVAALREARRVVRHAGVSKKLDRLLRRAERHLGRRTEIALRLPDLGYGPDGIRRIPCGTSTAVLTVTDEAALTWEGADGRVAKSPPAPVRRGHPDEVAYARDLLGKTRAQVRTLTKALEGGYAEGTVYRYDRWSAALAGHPVARGTARRLIWEIECAPGVWRAVLPAAGPLDLPEHEPAPSAGVRLWHPARATHDERRTWRDRTAALQLRQPFRQAYREHYLPAETGPVTAMFHGHLVRVEAVLGLAVRQGWNIEHDELALTVGEMTARFGIAGSLYPGATGWAEAQEVFLQRADGSPQPLTGVDAVRLSEVLRSVDLLVSAGSFAWCAGHAHDHDSREVLNRLYDQPLGRTGRLRRAALRRVLATHIASGRIELGDRHLRLDGYDIHLATGRVTREGDPVDLALPTGRRAVPLPFLPYDEALLERVVHTVSHLLENGPVPHRVGSG</sequence>
<name>A0A640T6M3_9ACTN</name>
<dbReference type="RefSeq" id="WP_190143086.1">
    <property type="nucleotide sequence ID" value="NZ_BLIO01000001.1"/>
</dbReference>
<dbReference type="InterPro" id="IPR025406">
    <property type="entry name" value="DUF4132"/>
</dbReference>
<protein>
    <recommendedName>
        <fullName evidence="1">DUF4132 domain-containing protein</fullName>
    </recommendedName>
</protein>
<gene>
    <name evidence="2" type="ORF">Sgleb_74360</name>
</gene>
<organism evidence="2 3">
    <name type="scientific">Streptomyces glebosus</name>
    <dbReference type="NCBI Taxonomy" id="249580"/>
    <lineage>
        <taxon>Bacteria</taxon>
        <taxon>Bacillati</taxon>
        <taxon>Actinomycetota</taxon>
        <taxon>Actinomycetes</taxon>
        <taxon>Kitasatosporales</taxon>
        <taxon>Streptomycetaceae</taxon>
        <taxon>Streptomyces</taxon>
    </lineage>
</organism>
<feature type="domain" description="DUF4132" evidence="1">
    <location>
        <begin position="387"/>
        <end position="560"/>
    </location>
</feature>
<dbReference type="AlphaFoldDB" id="A0A640T6M3"/>
<evidence type="ECO:0000259" key="1">
    <source>
        <dbReference type="Pfam" id="PF13569"/>
    </source>
</evidence>
<evidence type="ECO:0000313" key="3">
    <source>
        <dbReference type="Proteomes" id="UP000430079"/>
    </source>
</evidence>